<keyword evidence="1" id="KW-0812">Transmembrane</keyword>
<gene>
    <name evidence="2" type="ORF">HLV39_13895</name>
</gene>
<feature type="transmembrane region" description="Helical" evidence="1">
    <location>
        <begin position="89"/>
        <end position="115"/>
    </location>
</feature>
<keyword evidence="1" id="KW-1133">Transmembrane helix</keyword>
<keyword evidence="1" id="KW-0472">Membrane</keyword>
<name>A0A851HT62_9GAMM</name>
<evidence type="ECO:0000313" key="3">
    <source>
        <dbReference type="Proteomes" id="UP000536442"/>
    </source>
</evidence>
<comment type="caution">
    <text evidence="2">The sequence shown here is derived from an EMBL/GenBank/DDBJ whole genome shotgun (WGS) entry which is preliminary data.</text>
</comment>
<dbReference type="EMBL" id="JABEVQ010000007">
    <property type="protein sequence ID" value="NWN92584.1"/>
    <property type="molecule type" value="Genomic_DNA"/>
</dbReference>
<evidence type="ECO:0000313" key="2">
    <source>
        <dbReference type="EMBL" id="NWN92584.1"/>
    </source>
</evidence>
<accession>A0A851HT62</accession>
<dbReference type="Proteomes" id="UP000536442">
    <property type="component" value="Unassembled WGS sequence"/>
</dbReference>
<sequence length="118" mass="12840">MFYRLISIIGGLIFVAVLFALVWFFCRKFLERHGVQQNLSDRTMVLATWTFAGISVGLVFAVAGAFVLGPWAFYRTLRGHGVPVSDGAAVWWGFAIVVASLGLTALGFFGFLVAVGAY</sequence>
<feature type="transmembrane region" description="Helical" evidence="1">
    <location>
        <begin position="6"/>
        <end position="26"/>
    </location>
</feature>
<reference evidence="2 3" key="1">
    <citation type="submission" date="2020-03" db="EMBL/GenBank/DDBJ databases">
        <title>Metagenomic, metatranscriptomic, and metabolomic analyses revealed the key microbes and metabolic features during the fermentation of ganjang, Korean traditional soy sauce.</title>
        <authorList>
            <person name="Chun B.H."/>
            <person name="Jeon C.O."/>
        </authorList>
    </citation>
    <scope>NUCLEOTIDE SEQUENCE [LARGE SCALE GENOMIC DNA]</scope>
    <source>
        <strain evidence="2 3">KG14</strain>
    </source>
</reference>
<evidence type="ECO:0000256" key="1">
    <source>
        <dbReference type="SAM" id="Phobius"/>
    </source>
</evidence>
<keyword evidence="3" id="KW-1185">Reference proteome</keyword>
<dbReference type="AlphaFoldDB" id="A0A851HT62"/>
<feature type="transmembrane region" description="Helical" evidence="1">
    <location>
        <begin position="46"/>
        <end position="69"/>
    </location>
</feature>
<proteinExistence type="predicted"/>
<organism evidence="2 3">
    <name type="scientific">Marinobacter adhaerens</name>
    <dbReference type="NCBI Taxonomy" id="1033846"/>
    <lineage>
        <taxon>Bacteria</taxon>
        <taxon>Pseudomonadati</taxon>
        <taxon>Pseudomonadota</taxon>
        <taxon>Gammaproteobacteria</taxon>
        <taxon>Pseudomonadales</taxon>
        <taxon>Marinobacteraceae</taxon>
        <taxon>Marinobacter</taxon>
    </lineage>
</organism>
<protein>
    <submittedName>
        <fullName evidence="2">Uncharacterized protein</fullName>
    </submittedName>
</protein>